<feature type="non-terminal residue" evidence="6">
    <location>
        <position position="78"/>
    </location>
</feature>
<dbReference type="InterPro" id="IPR033247">
    <property type="entry name" value="Transketolase_fam"/>
</dbReference>
<organism evidence="6 7">
    <name type="scientific">Pseudomonas machongensis</name>
    <dbReference type="NCBI Taxonomy" id="3110229"/>
    <lineage>
        <taxon>Bacteria</taxon>
        <taxon>Pseudomonadati</taxon>
        <taxon>Pseudomonadota</taxon>
        <taxon>Gammaproteobacteria</taxon>
        <taxon>Pseudomonadales</taxon>
        <taxon>Pseudomonadaceae</taxon>
        <taxon>Pseudomonas</taxon>
    </lineage>
</organism>
<dbReference type="EC" id="2.2.1.1" evidence="6"/>
<proteinExistence type="predicted"/>
<protein>
    <submittedName>
        <fullName evidence="6">Transketolase</fullName>
        <ecNumber evidence="6">2.2.1.1</ecNumber>
    </submittedName>
</protein>
<sequence>MPSRRDRANAIRALSMDAVQKANSGHPGAPMGMADIAEVLWRDYLKHNPSNPNFADRDRFVLSNGHGSMLIYSLLHLT</sequence>
<name>A0ABU5VBK2_9PSED</name>
<dbReference type="SUPFAM" id="SSF52518">
    <property type="entry name" value="Thiamin diphosphate-binding fold (THDP-binding)"/>
    <property type="match status" value="1"/>
</dbReference>
<dbReference type="InterPro" id="IPR029061">
    <property type="entry name" value="THDP-binding"/>
</dbReference>
<evidence type="ECO:0000256" key="3">
    <source>
        <dbReference type="ARBA" id="ARBA00022723"/>
    </source>
</evidence>
<dbReference type="Pfam" id="PF00456">
    <property type="entry name" value="Transketolase_N"/>
    <property type="match status" value="1"/>
</dbReference>
<evidence type="ECO:0000313" key="7">
    <source>
        <dbReference type="Proteomes" id="UP001302573"/>
    </source>
</evidence>
<keyword evidence="2 6" id="KW-0808">Transferase</keyword>
<keyword evidence="4" id="KW-0786">Thiamine pyrophosphate</keyword>
<dbReference type="PANTHER" id="PTHR43522:SF2">
    <property type="entry name" value="TRANSKETOLASE 1-RELATED"/>
    <property type="match status" value="1"/>
</dbReference>
<evidence type="ECO:0000256" key="4">
    <source>
        <dbReference type="ARBA" id="ARBA00023052"/>
    </source>
</evidence>
<evidence type="ECO:0000256" key="2">
    <source>
        <dbReference type="ARBA" id="ARBA00022679"/>
    </source>
</evidence>
<keyword evidence="3" id="KW-0479">Metal-binding</keyword>
<dbReference type="Gene3D" id="3.40.50.970">
    <property type="match status" value="1"/>
</dbReference>
<evidence type="ECO:0000256" key="1">
    <source>
        <dbReference type="ARBA" id="ARBA00001964"/>
    </source>
</evidence>
<reference evidence="6 7" key="1">
    <citation type="submission" date="2023-12" db="EMBL/GenBank/DDBJ databases">
        <title>Pseudomonas machongensis sp. nov., isolated from wilted pepper plants (Capsicum annuum).</title>
        <authorList>
            <person name="Qiu M."/>
            <person name="Li Y."/>
            <person name="Liu Q."/>
            <person name="Zhang X."/>
            <person name="Huang Y."/>
            <person name="Guo R."/>
            <person name="Hu M."/>
            <person name="Zhou J."/>
            <person name="Zhou X."/>
        </authorList>
    </citation>
    <scope>NUCLEOTIDE SEQUENCE [LARGE SCALE GENOMIC DNA]</scope>
    <source>
        <strain evidence="6 7">MH2</strain>
    </source>
</reference>
<dbReference type="EMBL" id="JAYFUI010000065">
    <property type="protein sequence ID" value="MEA5670746.1"/>
    <property type="molecule type" value="Genomic_DNA"/>
</dbReference>
<evidence type="ECO:0000259" key="5">
    <source>
        <dbReference type="Pfam" id="PF00456"/>
    </source>
</evidence>
<evidence type="ECO:0000313" key="6">
    <source>
        <dbReference type="EMBL" id="MEA5670746.1"/>
    </source>
</evidence>
<dbReference type="InterPro" id="IPR049557">
    <property type="entry name" value="Transketolase_CS"/>
</dbReference>
<accession>A0ABU5VBK2</accession>
<dbReference type="InterPro" id="IPR005474">
    <property type="entry name" value="Transketolase_N"/>
</dbReference>
<comment type="caution">
    <text evidence="6">The sequence shown here is derived from an EMBL/GenBank/DDBJ whole genome shotgun (WGS) entry which is preliminary data.</text>
</comment>
<dbReference type="Proteomes" id="UP001302573">
    <property type="component" value="Unassembled WGS sequence"/>
</dbReference>
<feature type="domain" description="Transketolase N-terminal" evidence="5">
    <location>
        <begin position="5"/>
        <end position="78"/>
    </location>
</feature>
<gene>
    <name evidence="6" type="ORF">VA602_05275</name>
</gene>
<dbReference type="PROSITE" id="PS00801">
    <property type="entry name" value="TRANSKETOLASE_1"/>
    <property type="match status" value="1"/>
</dbReference>
<keyword evidence="7" id="KW-1185">Reference proteome</keyword>
<comment type="cofactor">
    <cofactor evidence="1">
        <name>thiamine diphosphate</name>
        <dbReference type="ChEBI" id="CHEBI:58937"/>
    </cofactor>
</comment>
<dbReference type="PANTHER" id="PTHR43522">
    <property type="entry name" value="TRANSKETOLASE"/>
    <property type="match status" value="1"/>
</dbReference>
<dbReference type="GO" id="GO:0004802">
    <property type="term" value="F:transketolase activity"/>
    <property type="evidence" value="ECO:0007669"/>
    <property type="project" value="UniProtKB-EC"/>
</dbReference>